<dbReference type="Pfam" id="PF00570">
    <property type="entry name" value="HRDC"/>
    <property type="match status" value="1"/>
</dbReference>
<organism evidence="2">
    <name type="scientific">freshwater metagenome</name>
    <dbReference type="NCBI Taxonomy" id="449393"/>
    <lineage>
        <taxon>unclassified sequences</taxon>
        <taxon>metagenomes</taxon>
        <taxon>ecological metagenomes</taxon>
    </lineage>
</organism>
<evidence type="ECO:0000313" key="2">
    <source>
        <dbReference type="EMBL" id="CAB4606443.1"/>
    </source>
</evidence>
<dbReference type="Gene3D" id="1.10.150.80">
    <property type="entry name" value="HRDC domain"/>
    <property type="match status" value="1"/>
</dbReference>
<dbReference type="InterPro" id="IPR036397">
    <property type="entry name" value="RNaseH_sf"/>
</dbReference>
<dbReference type="SUPFAM" id="SSF53098">
    <property type="entry name" value="Ribonuclease H-like"/>
    <property type="match status" value="1"/>
</dbReference>
<dbReference type="InterPro" id="IPR010997">
    <property type="entry name" value="HRDC-like_sf"/>
</dbReference>
<dbReference type="PROSITE" id="PS50967">
    <property type="entry name" value="HRDC"/>
    <property type="match status" value="1"/>
</dbReference>
<dbReference type="PANTHER" id="PTHR47649:SF1">
    <property type="entry name" value="RIBONUCLEASE D"/>
    <property type="match status" value="1"/>
</dbReference>
<dbReference type="GO" id="GO:0008408">
    <property type="term" value="F:3'-5' exonuclease activity"/>
    <property type="evidence" value="ECO:0007669"/>
    <property type="project" value="InterPro"/>
</dbReference>
<dbReference type="SMART" id="SM00474">
    <property type="entry name" value="35EXOc"/>
    <property type="match status" value="1"/>
</dbReference>
<dbReference type="InterPro" id="IPR012337">
    <property type="entry name" value="RNaseH-like_sf"/>
</dbReference>
<dbReference type="GO" id="GO:0003676">
    <property type="term" value="F:nucleic acid binding"/>
    <property type="evidence" value="ECO:0007669"/>
    <property type="project" value="InterPro"/>
</dbReference>
<reference evidence="2" key="1">
    <citation type="submission" date="2020-05" db="EMBL/GenBank/DDBJ databases">
        <authorList>
            <person name="Chiriac C."/>
            <person name="Salcher M."/>
            <person name="Ghai R."/>
            <person name="Kavagutti S V."/>
        </authorList>
    </citation>
    <scope>NUCLEOTIDE SEQUENCE</scope>
</reference>
<dbReference type="Pfam" id="PF01612">
    <property type="entry name" value="DNA_pol_A_exo1"/>
    <property type="match status" value="1"/>
</dbReference>
<dbReference type="GO" id="GO:0006139">
    <property type="term" value="P:nucleobase-containing compound metabolic process"/>
    <property type="evidence" value="ECO:0007669"/>
    <property type="project" value="InterPro"/>
</dbReference>
<gene>
    <name evidence="2" type="ORF">UFOPK1874_00141</name>
</gene>
<name>A0A6J6H275_9ZZZZ</name>
<dbReference type="InterPro" id="IPR002562">
    <property type="entry name" value="3'-5'_exonuclease_dom"/>
</dbReference>
<feature type="domain" description="HRDC" evidence="1">
    <location>
        <begin position="218"/>
        <end position="299"/>
    </location>
</feature>
<proteinExistence type="predicted"/>
<evidence type="ECO:0000259" key="1">
    <source>
        <dbReference type="PROSITE" id="PS50967"/>
    </source>
</evidence>
<dbReference type="PANTHER" id="PTHR47649">
    <property type="entry name" value="RIBONUCLEASE D"/>
    <property type="match status" value="1"/>
</dbReference>
<dbReference type="InterPro" id="IPR044876">
    <property type="entry name" value="HRDC_dom_sf"/>
</dbReference>
<dbReference type="InterPro" id="IPR002121">
    <property type="entry name" value="HRDC_dom"/>
</dbReference>
<dbReference type="SUPFAM" id="SSF47819">
    <property type="entry name" value="HRDC-like"/>
    <property type="match status" value="2"/>
</dbReference>
<sequence>MKWCLVTNRPDITYDWIDNDQDLRAFTQEALSESHFYLDTEFHREKTYFPQLALVQIATSQRTVIIDPLMVNMKLLRPLFDGPGMCVLHAAQQDLDVMAQSCGYIPSRMLDTQLCAGFLGYSQPSLASLLQSYLKVIVPKGDRLTDWLRRPLTNDQLRYAASDVAYLEEMSSIIFRELETRGRMQWAIDACEELRTRPTGPNPPEDAWLRVKDVRTLKGRARWVAQAIAEWRENRAMDLDLPPRHVLSDIAILGIAQKAPRTPEEMLQSRGVDNRHVNGPHGRALLDAVKQGVDRSSEGELSFPSHDGDDLDKSMRPAATLVSAWVTELARQSDLDAGLLGTRKDINDLLSGAPGARMSEGWRADIVGRDIEDLVAGRKALTFTKENGGNGLRLVDVPST</sequence>
<dbReference type="CDD" id="cd06142">
    <property type="entry name" value="RNaseD_exo"/>
    <property type="match status" value="1"/>
</dbReference>
<protein>
    <submittedName>
        <fullName evidence="2">Unannotated protein</fullName>
    </submittedName>
</protein>
<dbReference type="EMBL" id="CAEZUX010000006">
    <property type="protein sequence ID" value="CAB4606443.1"/>
    <property type="molecule type" value="Genomic_DNA"/>
</dbReference>
<accession>A0A6J6H275</accession>
<dbReference type="Gene3D" id="3.30.420.10">
    <property type="entry name" value="Ribonuclease H-like superfamily/Ribonuclease H"/>
    <property type="match status" value="1"/>
</dbReference>
<dbReference type="InterPro" id="IPR051086">
    <property type="entry name" value="RNase_D-like"/>
</dbReference>
<dbReference type="AlphaFoldDB" id="A0A6J6H275"/>
<dbReference type="GO" id="GO:0000166">
    <property type="term" value="F:nucleotide binding"/>
    <property type="evidence" value="ECO:0007669"/>
    <property type="project" value="InterPro"/>
</dbReference>